<evidence type="ECO:0000256" key="9">
    <source>
        <dbReference type="ARBA" id="ARBA00049348"/>
    </source>
</evidence>
<proteinExistence type="predicted"/>
<organism evidence="13 14">
    <name type="scientific">Tistlia consotensis USBA 355</name>
    <dbReference type="NCBI Taxonomy" id="560819"/>
    <lineage>
        <taxon>Bacteria</taxon>
        <taxon>Pseudomonadati</taxon>
        <taxon>Pseudomonadota</taxon>
        <taxon>Alphaproteobacteria</taxon>
        <taxon>Rhodospirillales</taxon>
        <taxon>Rhodovibrionaceae</taxon>
        <taxon>Tistlia</taxon>
    </lineage>
</organism>
<dbReference type="Gene3D" id="1.10.10.60">
    <property type="entry name" value="Homeodomain-like"/>
    <property type="match status" value="2"/>
</dbReference>
<keyword evidence="6" id="KW-0010">Activator</keyword>
<evidence type="ECO:0000313" key="14">
    <source>
        <dbReference type="Proteomes" id="UP000192917"/>
    </source>
</evidence>
<dbReference type="InterPro" id="IPR035451">
    <property type="entry name" value="Ada-like_dom_sf"/>
</dbReference>
<dbReference type="SUPFAM" id="SSF46689">
    <property type="entry name" value="Homeodomain-like"/>
    <property type="match status" value="1"/>
</dbReference>
<evidence type="ECO:0000256" key="8">
    <source>
        <dbReference type="ARBA" id="ARBA00023204"/>
    </source>
</evidence>
<dbReference type="InterPro" id="IPR036217">
    <property type="entry name" value="MethylDNA_cys_MeTrfase_DNAb"/>
</dbReference>
<dbReference type="InterPro" id="IPR016221">
    <property type="entry name" value="Bifunct_regulatory_prot_Ada"/>
</dbReference>
<dbReference type="SUPFAM" id="SSF53155">
    <property type="entry name" value="Methylated DNA-protein cysteine methyltransferase domain"/>
    <property type="match status" value="1"/>
</dbReference>
<dbReference type="Gene3D" id="1.10.10.10">
    <property type="entry name" value="Winged helix-like DNA-binding domain superfamily/Winged helix DNA-binding domain"/>
    <property type="match status" value="1"/>
</dbReference>
<dbReference type="GO" id="GO:0006281">
    <property type="term" value="P:DNA repair"/>
    <property type="evidence" value="ECO:0007669"/>
    <property type="project" value="UniProtKB-KW"/>
</dbReference>
<evidence type="ECO:0000256" key="11">
    <source>
        <dbReference type="PIRSR" id="PIRSR000409-3"/>
    </source>
</evidence>
<evidence type="ECO:0000256" key="1">
    <source>
        <dbReference type="ARBA" id="ARBA00001286"/>
    </source>
</evidence>
<dbReference type="Pfam" id="PF02805">
    <property type="entry name" value="Ada_Zn_binding"/>
    <property type="match status" value="1"/>
</dbReference>
<keyword evidence="8" id="KW-0234">DNA repair</keyword>
<dbReference type="Pfam" id="PF01035">
    <property type="entry name" value="DNA_binding_1"/>
    <property type="match status" value="1"/>
</dbReference>
<comment type="cofactor">
    <cofactor evidence="11">
        <name>Zn(2+)</name>
        <dbReference type="ChEBI" id="CHEBI:29105"/>
    </cofactor>
    <text evidence="11">Binds 1 zinc ion per subunit.</text>
</comment>
<dbReference type="InterPro" id="IPR001497">
    <property type="entry name" value="MethylDNA_cys_MeTrfase_AS"/>
</dbReference>
<evidence type="ECO:0000313" key="13">
    <source>
        <dbReference type="EMBL" id="SMF65632.1"/>
    </source>
</evidence>
<feature type="active site" description="Nucleophile; methyl group acceptor from either O6-methylguanine or O4-methylthymine" evidence="10">
    <location>
        <position position="329"/>
    </location>
</feature>
<evidence type="ECO:0000256" key="7">
    <source>
        <dbReference type="ARBA" id="ARBA00023163"/>
    </source>
</evidence>
<dbReference type="EMBL" id="FWZX01000026">
    <property type="protein sequence ID" value="SMF65632.1"/>
    <property type="molecule type" value="Genomic_DNA"/>
</dbReference>
<dbReference type="NCBIfam" id="NF011964">
    <property type="entry name" value="PRK15435.1"/>
    <property type="match status" value="1"/>
</dbReference>
<dbReference type="GO" id="GO:0043565">
    <property type="term" value="F:sequence-specific DNA binding"/>
    <property type="evidence" value="ECO:0007669"/>
    <property type="project" value="InterPro"/>
</dbReference>
<dbReference type="SMART" id="SM00342">
    <property type="entry name" value="HTH_ARAC"/>
    <property type="match status" value="1"/>
</dbReference>
<protein>
    <submittedName>
        <fullName evidence="13">DNA-O6-methylguanine--protein-cysteine S-methyltransferase /Transcriptional regulator Ada</fullName>
    </submittedName>
</protein>
<dbReference type="InterPro" id="IPR018060">
    <property type="entry name" value="HTH_AraC"/>
</dbReference>
<keyword evidence="3 13" id="KW-0808">Transferase</keyword>
<dbReference type="Proteomes" id="UP000192917">
    <property type="component" value="Unassembled WGS sequence"/>
</dbReference>
<reference evidence="13 14" key="1">
    <citation type="submission" date="2017-04" db="EMBL/GenBank/DDBJ databases">
        <authorList>
            <person name="Afonso C.L."/>
            <person name="Miller P.J."/>
            <person name="Scott M.A."/>
            <person name="Spackman E."/>
            <person name="Goraichik I."/>
            <person name="Dimitrov K.M."/>
            <person name="Suarez D.L."/>
            <person name="Swayne D.E."/>
        </authorList>
    </citation>
    <scope>NUCLEOTIDE SEQUENCE [LARGE SCALE GENOMIC DNA]</scope>
    <source>
        <strain evidence="13 14">USBA 355</strain>
    </source>
</reference>
<evidence type="ECO:0000259" key="12">
    <source>
        <dbReference type="PROSITE" id="PS01124"/>
    </source>
</evidence>
<dbReference type="InterPro" id="IPR014048">
    <property type="entry name" value="MethylDNA_cys_MeTrfase_DNA-bd"/>
</dbReference>
<gene>
    <name evidence="13" type="ORF">SAMN05428998_12630</name>
</gene>
<dbReference type="InterPro" id="IPR036388">
    <property type="entry name" value="WH-like_DNA-bd_sf"/>
</dbReference>
<dbReference type="GO" id="GO:0008270">
    <property type="term" value="F:zinc ion binding"/>
    <property type="evidence" value="ECO:0007669"/>
    <property type="project" value="InterPro"/>
</dbReference>
<keyword evidence="2 13" id="KW-0489">Methyltransferase</keyword>
<dbReference type="PIRSF" id="PIRSF000409">
    <property type="entry name" value="Ada"/>
    <property type="match status" value="1"/>
</dbReference>
<keyword evidence="11" id="KW-0479">Metal-binding</keyword>
<comment type="catalytic activity">
    <reaction evidence="9">
        <text>a 6-O-methyl-2'-deoxyguanosine in DNA + L-cysteinyl-[protein] = S-methyl-L-cysteinyl-[protein] + a 2'-deoxyguanosine in DNA</text>
        <dbReference type="Rhea" id="RHEA:24000"/>
        <dbReference type="Rhea" id="RHEA-COMP:10131"/>
        <dbReference type="Rhea" id="RHEA-COMP:10132"/>
        <dbReference type="Rhea" id="RHEA-COMP:11367"/>
        <dbReference type="Rhea" id="RHEA-COMP:11368"/>
        <dbReference type="ChEBI" id="CHEBI:29950"/>
        <dbReference type="ChEBI" id="CHEBI:82612"/>
        <dbReference type="ChEBI" id="CHEBI:85445"/>
        <dbReference type="ChEBI" id="CHEBI:85448"/>
        <dbReference type="EC" id="2.1.1.63"/>
    </reaction>
</comment>
<dbReference type="GO" id="GO:0003908">
    <property type="term" value="F:methylated-DNA-[protein]-cysteine S-methyltransferase activity"/>
    <property type="evidence" value="ECO:0007669"/>
    <property type="project" value="UniProtKB-EC"/>
</dbReference>
<evidence type="ECO:0000256" key="10">
    <source>
        <dbReference type="PIRSR" id="PIRSR000409-1"/>
    </source>
</evidence>
<dbReference type="PROSITE" id="PS01124">
    <property type="entry name" value="HTH_ARAC_FAMILY_2"/>
    <property type="match status" value="1"/>
</dbReference>
<dbReference type="PANTHER" id="PTHR10815:SF14">
    <property type="entry name" value="BIFUNCTIONAL TRANSCRIPTIONAL ACTIVATOR_DNA REPAIR ENZYME ADA"/>
    <property type="match status" value="1"/>
</dbReference>
<accession>A0A1Y6CI33</accession>
<dbReference type="PANTHER" id="PTHR10815">
    <property type="entry name" value="METHYLATED-DNA--PROTEIN-CYSTEINE METHYLTRANSFERASE"/>
    <property type="match status" value="1"/>
</dbReference>
<dbReference type="InterPro" id="IPR004026">
    <property type="entry name" value="Ada_DNA_repair_Zn-bd"/>
</dbReference>
<keyword evidence="7" id="KW-0804">Transcription</keyword>
<feature type="binding site" evidence="11">
    <location>
        <position position="48"/>
    </location>
    <ligand>
        <name>Zn(2+)</name>
        <dbReference type="ChEBI" id="CHEBI:29105"/>
    </ligand>
</feature>
<dbReference type="FunFam" id="1.10.10.10:FF:000410">
    <property type="entry name" value="ADA regulatory protein, putative"/>
    <property type="match status" value="1"/>
</dbReference>
<feature type="active site" description="Nucleophile; methyl group acceptor from methylphosphotriester" evidence="10">
    <location>
        <position position="44"/>
    </location>
</feature>
<evidence type="ECO:0000256" key="3">
    <source>
        <dbReference type="ARBA" id="ARBA00022679"/>
    </source>
</evidence>
<dbReference type="Gene3D" id="3.30.160.70">
    <property type="entry name" value="Methylated DNA-protein cysteine methyltransferase domain"/>
    <property type="match status" value="1"/>
</dbReference>
<dbReference type="InterPro" id="IPR036631">
    <property type="entry name" value="MGMT_N_sf"/>
</dbReference>
<dbReference type="SUPFAM" id="SSF46767">
    <property type="entry name" value="Methylated DNA-protein cysteine methyltransferase, C-terminal domain"/>
    <property type="match status" value="1"/>
</dbReference>
<keyword evidence="14" id="KW-1185">Reference proteome</keyword>
<dbReference type="RefSeq" id="WP_085125292.1">
    <property type="nucleotide sequence ID" value="NZ_FWZX01000026.1"/>
</dbReference>
<dbReference type="GO" id="GO:0032259">
    <property type="term" value="P:methylation"/>
    <property type="evidence" value="ECO:0007669"/>
    <property type="project" value="UniProtKB-KW"/>
</dbReference>
<dbReference type="NCBIfam" id="TIGR00589">
    <property type="entry name" value="ogt"/>
    <property type="match status" value="1"/>
</dbReference>
<dbReference type="SUPFAM" id="SSF57884">
    <property type="entry name" value="Ada DNA repair protein, N-terminal domain (N-Ada 10)"/>
    <property type="match status" value="1"/>
</dbReference>
<feature type="binding site" evidence="11">
    <location>
        <position position="78"/>
    </location>
    <ligand>
        <name>Zn(2+)</name>
        <dbReference type="ChEBI" id="CHEBI:29105"/>
    </ligand>
</feature>
<sequence>MTPASRKAAPIPTEQDPRWAAMVARDSAFDGRFVFSVRTTGVYCRPSCPSRRAKPQNVAFHDSPEAAERAGFRACKRCRPNEAPLAEQRAALVAEACRRIEAAEEPPSLEALAEAAGLSPFHFHRLFRSVTGVTPKAYAAAERSRRVRANLTAGKGSVTEAIYDAGFNSNSRFYENSNAVLGMTPSAFRAGGTAAEIRFAVGECSLGSILVACSAKGVCAILLGDDPDALARELQDRFPKAELIGGDPDFEALVARVIGFVEAPGLGLDLPLDVRGTAFQRRVWQALREIPAGSTASYAEIAERIGDPKAVRAVAGACAANSLAVAIPCHRVVRTDGALSGYRWGVERKRRLLERESAA</sequence>
<feature type="binding site" evidence="11">
    <location>
        <position position="75"/>
    </location>
    <ligand>
        <name>Zn(2+)</name>
        <dbReference type="ChEBI" id="CHEBI:29105"/>
    </ligand>
</feature>
<evidence type="ECO:0000256" key="5">
    <source>
        <dbReference type="ARBA" id="ARBA00023015"/>
    </source>
</evidence>
<evidence type="ECO:0000256" key="6">
    <source>
        <dbReference type="ARBA" id="ARBA00023159"/>
    </source>
</evidence>
<keyword evidence="4" id="KW-0227">DNA damage</keyword>
<dbReference type="GO" id="GO:0003700">
    <property type="term" value="F:DNA-binding transcription factor activity"/>
    <property type="evidence" value="ECO:0007669"/>
    <property type="project" value="InterPro"/>
</dbReference>
<keyword evidence="5" id="KW-0805">Transcription regulation</keyword>
<feature type="binding site" evidence="11">
    <location>
        <position position="44"/>
    </location>
    <ligand>
        <name>Zn(2+)</name>
        <dbReference type="ChEBI" id="CHEBI:29105"/>
    </ligand>
</feature>
<keyword evidence="11" id="KW-0862">Zinc</keyword>
<feature type="domain" description="HTH araC/xylS-type" evidence="12">
    <location>
        <begin position="104"/>
        <end position="191"/>
    </location>
</feature>
<dbReference type="Pfam" id="PF12833">
    <property type="entry name" value="HTH_18"/>
    <property type="match status" value="1"/>
</dbReference>
<dbReference type="AlphaFoldDB" id="A0A1Y6CI33"/>
<dbReference type="PROSITE" id="PS00374">
    <property type="entry name" value="MGMT"/>
    <property type="match status" value="1"/>
</dbReference>
<dbReference type="CDD" id="cd06445">
    <property type="entry name" value="ATase"/>
    <property type="match status" value="1"/>
</dbReference>
<evidence type="ECO:0000256" key="4">
    <source>
        <dbReference type="ARBA" id="ARBA00022763"/>
    </source>
</evidence>
<name>A0A1Y6CI33_9PROT</name>
<evidence type="ECO:0000256" key="2">
    <source>
        <dbReference type="ARBA" id="ARBA00022603"/>
    </source>
</evidence>
<comment type="catalytic activity">
    <reaction evidence="1">
        <text>a 4-O-methyl-thymidine in DNA + L-cysteinyl-[protein] = a thymidine in DNA + S-methyl-L-cysteinyl-[protein]</text>
        <dbReference type="Rhea" id="RHEA:53428"/>
        <dbReference type="Rhea" id="RHEA-COMP:10131"/>
        <dbReference type="Rhea" id="RHEA-COMP:10132"/>
        <dbReference type="Rhea" id="RHEA-COMP:13555"/>
        <dbReference type="Rhea" id="RHEA-COMP:13556"/>
        <dbReference type="ChEBI" id="CHEBI:29950"/>
        <dbReference type="ChEBI" id="CHEBI:82612"/>
        <dbReference type="ChEBI" id="CHEBI:137386"/>
        <dbReference type="ChEBI" id="CHEBI:137387"/>
        <dbReference type="EC" id="2.1.1.63"/>
    </reaction>
</comment>
<dbReference type="InterPro" id="IPR009057">
    <property type="entry name" value="Homeodomain-like_sf"/>
</dbReference>
<dbReference type="Gene3D" id="3.40.10.10">
    <property type="entry name" value="DNA Methylphosphotriester Repair Domain"/>
    <property type="match status" value="1"/>
</dbReference>
<dbReference type="STRING" id="560819.SAMN05428998_12630"/>